<dbReference type="PANTHER" id="PTHR47618:SF1">
    <property type="entry name" value="BIFUNCTIONAL OLIGORIBONUCLEASE AND PAP PHOSPHATASE NRNA"/>
    <property type="match status" value="1"/>
</dbReference>
<comment type="caution">
    <text evidence="3">The sequence shown here is derived from an EMBL/GenBank/DDBJ whole genome shotgun (WGS) entry which is preliminary data.</text>
</comment>
<dbReference type="Proteomes" id="UP000713596">
    <property type="component" value="Unassembled WGS sequence"/>
</dbReference>
<organism evidence="3 4">
    <name type="scientific">Candidatus Allofournierella pullistercoris</name>
    <dbReference type="NCBI Taxonomy" id="2838597"/>
    <lineage>
        <taxon>Bacteria</taxon>
        <taxon>Bacillati</taxon>
        <taxon>Bacillota</taxon>
        <taxon>Clostridia</taxon>
        <taxon>Eubacteriales</taxon>
        <taxon>Oscillospiraceae</taxon>
        <taxon>Allofournierella</taxon>
    </lineage>
</organism>
<proteinExistence type="predicted"/>
<evidence type="ECO:0000313" key="3">
    <source>
        <dbReference type="EMBL" id="MBU3805897.1"/>
    </source>
</evidence>
<gene>
    <name evidence="3" type="ORF">H9882_03275</name>
</gene>
<evidence type="ECO:0000313" key="4">
    <source>
        <dbReference type="Proteomes" id="UP000713596"/>
    </source>
</evidence>
<dbReference type="EMBL" id="JAHLFP010000022">
    <property type="protein sequence ID" value="MBU3805897.1"/>
    <property type="molecule type" value="Genomic_DNA"/>
</dbReference>
<dbReference type="Pfam" id="PF02272">
    <property type="entry name" value="DHHA1"/>
    <property type="match status" value="1"/>
</dbReference>
<dbReference type="InterPro" id="IPR003156">
    <property type="entry name" value="DHHA1_dom"/>
</dbReference>
<dbReference type="Pfam" id="PF01368">
    <property type="entry name" value="DHH"/>
    <property type="match status" value="1"/>
</dbReference>
<feature type="domain" description="DHHA1" evidence="2">
    <location>
        <begin position="231"/>
        <end position="316"/>
    </location>
</feature>
<dbReference type="InterPro" id="IPR051319">
    <property type="entry name" value="Oligoribo/pAp-PDE_c-di-AMP_PDE"/>
</dbReference>
<reference evidence="3" key="1">
    <citation type="journal article" date="2021" name="PeerJ">
        <title>Extensive microbial diversity within the chicken gut microbiome revealed by metagenomics and culture.</title>
        <authorList>
            <person name="Gilroy R."/>
            <person name="Ravi A."/>
            <person name="Getino M."/>
            <person name="Pursley I."/>
            <person name="Horton D.L."/>
            <person name="Alikhan N.F."/>
            <person name="Baker D."/>
            <person name="Gharbi K."/>
            <person name="Hall N."/>
            <person name="Watson M."/>
            <person name="Adriaenssens E.M."/>
            <person name="Foster-Nyarko E."/>
            <person name="Jarju S."/>
            <person name="Secka A."/>
            <person name="Antonio M."/>
            <person name="Oren A."/>
            <person name="Chaudhuri R.R."/>
            <person name="La Ragione R."/>
            <person name="Hildebrand F."/>
            <person name="Pallen M.J."/>
        </authorList>
    </citation>
    <scope>NUCLEOTIDE SEQUENCE</scope>
    <source>
        <strain evidence="3">B5_2728</strain>
    </source>
</reference>
<dbReference type="SUPFAM" id="SSF64182">
    <property type="entry name" value="DHH phosphoesterases"/>
    <property type="match status" value="1"/>
</dbReference>
<dbReference type="InterPro" id="IPR038763">
    <property type="entry name" value="DHH_sf"/>
</dbReference>
<dbReference type="AlphaFoldDB" id="A0A948WNX9"/>
<dbReference type="InterPro" id="IPR001667">
    <property type="entry name" value="DDH_dom"/>
</dbReference>
<dbReference type="Gene3D" id="3.90.1640.10">
    <property type="entry name" value="inorganic pyrophosphatase (n-terminal core)"/>
    <property type="match status" value="1"/>
</dbReference>
<evidence type="ECO:0000259" key="1">
    <source>
        <dbReference type="Pfam" id="PF01368"/>
    </source>
</evidence>
<dbReference type="GO" id="GO:0003676">
    <property type="term" value="F:nucleic acid binding"/>
    <property type="evidence" value="ECO:0007669"/>
    <property type="project" value="InterPro"/>
</dbReference>
<evidence type="ECO:0000259" key="2">
    <source>
        <dbReference type="Pfam" id="PF02272"/>
    </source>
</evidence>
<dbReference type="Gene3D" id="3.10.310.30">
    <property type="match status" value="1"/>
</dbReference>
<name>A0A948WNX9_9FIRM</name>
<reference evidence="3" key="2">
    <citation type="submission" date="2021-04" db="EMBL/GenBank/DDBJ databases">
        <authorList>
            <person name="Gilroy R."/>
        </authorList>
    </citation>
    <scope>NUCLEOTIDE SEQUENCE</scope>
    <source>
        <strain evidence="3">B5_2728</strain>
    </source>
</reference>
<feature type="domain" description="DDH" evidence="1">
    <location>
        <begin position="19"/>
        <end position="153"/>
    </location>
</feature>
<sequence>MTEVIDQLAVIGRLLRAENVLIVSHKNPDGDTLGSAGALLHALKGLGKQAAVLCADPIPARYDYMNLELFEGQFHPGFVVAVDVASQQLFGDAISAYTHRVDLCIDHHGSNTGYADELYLKPEASATCEIMYELLTAMNVEITAQIAECIYTGLSTDTGCFLFSNTTASAHRVAADLMEAGARVQDLNTILFENKSRARMAIELVALQNLEYHFDGRCALIYLTRQQIAASGVAANELEDITSLPRKIEGVEVGITLRQLPGASYKISIRTTEGVDACAIARRFGGGGHGRAAGCELEGNLENAKAAILAEVEKALTRIHGAQES</sequence>
<accession>A0A948WNX9</accession>
<protein>
    <submittedName>
        <fullName evidence="3">Bifunctional oligoribonuclease/PAP phosphatase NrnA</fullName>
    </submittedName>
</protein>
<dbReference type="PANTHER" id="PTHR47618">
    <property type="entry name" value="BIFUNCTIONAL OLIGORIBONUCLEASE AND PAP PHOSPHATASE NRNA"/>
    <property type="match status" value="1"/>
</dbReference>